<feature type="domain" description="Cadherin" evidence="11">
    <location>
        <begin position="134"/>
        <end position="242"/>
    </location>
</feature>
<keyword evidence="2 10" id="KW-0812">Transmembrane</keyword>
<keyword evidence="6 10" id="KW-1133">Transmembrane helix</keyword>
<dbReference type="PRINTS" id="PR00205">
    <property type="entry name" value="CADHERIN"/>
</dbReference>
<dbReference type="Pfam" id="PF08266">
    <property type="entry name" value="Cadherin_2"/>
    <property type="match status" value="1"/>
</dbReference>
<comment type="caution">
    <text evidence="12">The sequence shown here is derived from an EMBL/GenBank/DDBJ whole genome shotgun (WGS) entry which is preliminary data.</text>
</comment>
<dbReference type="SMART" id="SM00112">
    <property type="entry name" value="CA"/>
    <property type="match status" value="5"/>
</dbReference>
<dbReference type="InterPro" id="IPR015919">
    <property type="entry name" value="Cadherin-like_sf"/>
</dbReference>
<evidence type="ECO:0000256" key="5">
    <source>
        <dbReference type="ARBA" id="ARBA00022889"/>
    </source>
</evidence>
<evidence type="ECO:0000256" key="4">
    <source>
        <dbReference type="ARBA" id="ARBA00022837"/>
    </source>
</evidence>
<evidence type="ECO:0000256" key="10">
    <source>
        <dbReference type="SAM" id="Phobius"/>
    </source>
</evidence>
<dbReference type="PROSITE" id="PS00232">
    <property type="entry name" value="CADHERIN_1"/>
    <property type="match status" value="3"/>
</dbReference>
<dbReference type="Gene3D" id="2.60.40.60">
    <property type="entry name" value="Cadherins"/>
    <property type="match status" value="6"/>
</dbReference>
<evidence type="ECO:0000256" key="6">
    <source>
        <dbReference type="ARBA" id="ARBA00022989"/>
    </source>
</evidence>
<keyword evidence="7 10" id="KW-0472">Membrane</keyword>
<dbReference type="InterPro" id="IPR002126">
    <property type="entry name" value="Cadherin-like_dom"/>
</dbReference>
<sequence>MLNQRQDYQARRTLVHFFLLQISWDVVLSQLHYIIPEESKHGTFVGRIAQDLGLDIGEINSRMLHIVSRDEKEYFQVNLQNGILFVKETIDREVLCPNTPFCIIPLQVIVDKPVQMYRVDVEIEDINDNSPVFSSSVTNLVISEVKHAGSRFPLKIASDPDLGTNSITNYELSASDYFALDFQKYINQIKSLELVLKKNLDREKQSVHNLSLTAYDGGKPRLSGTTRIVVTVEDFNDNAPVFDQPFYQCSVNENAAEGTLVFKLNATDLDVGKNGEILYDFSHMVSGEAKEAFMLDKYTGEIRVKGKLDFESVNMYEIQVEAIDNGDVPHFGHCKVLVTVVDVNDNPPEMTVTSLLVPVPENSPQGTTVAIISVHDKDSGSNGKVHCYISEPSPFKIDISDANDNAPRFVQSVDTIFIKENNPPGSQIYTASASDPDIGQNSFISYSIKERTIDGIPISSYISINPENGKVFALVSFDHEQISYFQCHIKATDAGLQALSSNLTLNIFIEDINDNAPTFTPLHSEITIKASKSAEPGHLITKVKAVDLDSGYNAWTFYKLKDLGGSGKSPFSIAHQTGEITLKRSFTDSDNDEYRLHVVAQDHGEPVMMTETQIVISVVESGEELKFDNQETKRNGDEFSDANVYLVVAICIISSIFLITLIVFTVLRWQKYRDEINELKENYRICSNTGGSWMYSQHTQYNISSNSFRPKSDLIVFTPNNCQTPGNEEQVNPQAVLLNSSYKVKCMRNSHAFSRKTQVFRICKLPLLRKRGLKLYSATCWK</sequence>
<evidence type="ECO:0000256" key="1">
    <source>
        <dbReference type="ARBA" id="ARBA00004167"/>
    </source>
</evidence>
<proteinExistence type="predicted"/>
<dbReference type="InterPro" id="IPR020894">
    <property type="entry name" value="Cadherin_CS"/>
</dbReference>
<evidence type="ECO:0000313" key="12">
    <source>
        <dbReference type="EMBL" id="CAJ0943895.1"/>
    </source>
</evidence>
<keyword evidence="3" id="KW-0677">Repeat</keyword>
<name>A0ABN9LK10_9NEOB</name>
<feature type="domain" description="Cadherin" evidence="11">
    <location>
        <begin position="410"/>
        <end position="519"/>
    </location>
</feature>
<evidence type="ECO:0000256" key="7">
    <source>
        <dbReference type="ARBA" id="ARBA00023136"/>
    </source>
</evidence>
<accession>A0ABN9LK10</accession>
<keyword evidence="5" id="KW-0130">Cell adhesion</keyword>
<dbReference type="PANTHER" id="PTHR24028">
    <property type="entry name" value="CADHERIN-87A"/>
    <property type="match status" value="1"/>
</dbReference>
<evidence type="ECO:0000259" key="11">
    <source>
        <dbReference type="PROSITE" id="PS50268"/>
    </source>
</evidence>
<comment type="subcellular location">
    <subcellularLocation>
        <location evidence="1">Membrane</location>
        <topology evidence="1">Single-pass membrane protein</topology>
    </subcellularLocation>
</comment>
<dbReference type="Proteomes" id="UP001176940">
    <property type="component" value="Unassembled WGS sequence"/>
</dbReference>
<evidence type="ECO:0000256" key="3">
    <source>
        <dbReference type="ARBA" id="ARBA00022737"/>
    </source>
</evidence>
<feature type="transmembrane region" description="Helical" evidence="10">
    <location>
        <begin position="644"/>
        <end position="667"/>
    </location>
</feature>
<keyword evidence="8" id="KW-0325">Glycoprotein</keyword>
<dbReference type="EMBL" id="CAUEEQ010021803">
    <property type="protein sequence ID" value="CAJ0943895.1"/>
    <property type="molecule type" value="Genomic_DNA"/>
</dbReference>
<protein>
    <recommendedName>
        <fullName evidence="11">Cadherin domain-containing protein</fullName>
    </recommendedName>
</protein>
<evidence type="ECO:0000256" key="2">
    <source>
        <dbReference type="ARBA" id="ARBA00022692"/>
    </source>
</evidence>
<keyword evidence="13" id="KW-1185">Reference proteome</keyword>
<evidence type="ECO:0000256" key="9">
    <source>
        <dbReference type="PROSITE-ProRule" id="PRU00043"/>
    </source>
</evidence>
<dbReference type="PROSITE" id="PS50268">
    <property type="entry name" value="CADHERIN_2"/>
    <property type="match status" value="5"/>
</dbReference>
<dbReference type="CDD" id="cd11304">
    <property type="entry name" value="Cadherin_repeat"/>
    <property type="match status" value="5"/>
</dbReference>
<feature type="domain" description="Cadherin" evidence="11">
    <location>
        <begin position="522"/>
        <end position="639"/>
    </location>
</feature>
<dbReference type="SUPFAM" id="SSF49313">
    <property type="entry name" value="Cadherin-like"/>
    <property type="match status" value="6"/>
</dbReference>
<keyword evidence="4 9" id="KW-0106">Calcium</keyword>
<gene>
    <name evidence="12" type="ORF">RIMI_LOCUS10175845</name>
</gene>
<reference evidence="12" key="1">
    <citation type="submission" date="2023-07" db="EMBL/GenBank/DDBJ databases">
        <authorList>
            <person name="Stuckert A."/>
        </authorList>
    </citation>
    <scope>NUCLEOTIDE SEQUENCE</scope>
</reference>
<dbReference type="InterPro" id="IPR013164">
    <property type="entry name" value="Cadherin_N"/>
</dbReference>
<feature type="domain" description="Cadherin" evidence="11">
    <location>
        <begin position="243"/>
        <end position="350"/>
    </location>
</feature>
<dbReference type="InterPro" id="IPR050174">
    <property type="entry name" value="Protocadherin/Cadherin-CA"/>
</dbReference>
<organism evidence="12 13">
    <name type="scientific">Ranitomeya imitator</name>
    <name type="common">mimic poison frog</name>
    <dbReference type="NCBI Taxonomy" id="111125"/>
    <lineage>
        <taxon>Eukaryota</taxon>
        <taxon>Metazoa</taxon>
        <taxon>Chordata</taxon>
        <taxon>Craniata</taxon>
        <taxon>Vertebrata</taxon>
        <taxon>Euteleostomi</taxon>
        <taxon>Amphibia</taxon>
        <taxon>Batrachia</taxon>
        <taxon>Anura</taxon>
        <taxon>Neobatrachia</taxon>
        <taxon>Hyloidea</taxon>
        <taxon>Dendrobatidae</taxon>
        <taxon>Dendrobatinae</taxon>
        <taxon>Ranitomeya</taxon>
    </lineage>
</organism>
<evidence type="ECO:0000313" key="13">
    <source>
        <dbReference type="Proteomes" id="UP001176940"/>
    </source>
</evidence>
<dbReference type="Pfam" id="PF00028">
    <property type="entry name" value="Cadherin"/>
    <property type="match status" value="4"/>
</dbReference>
<evidence type="ECO:0000256" key="8">
    <source>
        <dbReference type="ARBA" id="ARBA00023180"/>
    </source>
</evidence>
<feature type="domain" description="Cadherin" evidence="11">
    <location>
        <begin position="35"/>
        <end position="133"/>
    </location>
</feature>
<dbReference type="PANTHER" id="PTHR24028:SF133">
    <property type="entry name" value="PROTOCADHERIN ALPHA-4"/>
    <property type="match status" value="1"/>
</dbReference>